<accession>A0ABY7EEG1</accession>
<dbReference type="InterPro" id="IPR037252">
    <property type="entry name" value="Mib_Herc2_sf"/>
</dbReference>
<sequence length="651" mass="71670">MAGSDNFLQRIYIRSIKVGGPSPVTAGMLMTFAAAGSSKKSMFKHLETKRQAIIHEVLKLHEALQSADETKKMSEVMLQSLQELDHRPDPCPCSDVLRDAQTALTQLNSKVELLNESNREREGRCTELQTQIWDMRNALSKLQTDMLDQSEKNTGSNQNYCSDGTTTSARTDNTCSHSEAGHPRSYQELENCGATQASSSSKPKLLQKESIDVRTPFAGNKESNDNQRSCQDNVVRQRVKAYKAGLHEWHALALHEGKFDIRTDLNGIRNVVLIDISESMVDAWTQVKGFFNDFLSGLASLMDYGINEERVALATFGHETKVRQKLTGDIQVLKSAFEQITLGGPTPFAAGLLLSMAALGFFERTGSVVVLNGIELPSRIIILTDGYPTETDLYMGPDAADNSQIELTKHGIISILEQTRGRKIEFCFVPIGNANHELINVMAGVVKGKVNSHQDGHKLARRTLDTMVKGQSGGVLQGLPCGGDLEKEFLTTTRDRLDSYLETTGSNLPAPGSRVSRGPDWNYSDDQDKWMPGTIVGHTNDDRVWVNWDAPGTGVLTYRYGMGGAYDVLLTDEARTLEDGETLAVGCKVRSGIGLRNSATKIGSKTIGTVLRIHLDRGQPKALVRWRNGKRGEYTYMADGSTPPEIELISQ</sequence>
<dbReference type="Proteomes" id="UP001164746">
    <property type="component" value="Chromosome 6"/>
</dbReference>
<dbReference type="SMART" id="SM00327">
    <property type="entry name" value="VWA"/>
    <property type="match status" value="1"/>
</dbReference>
<gene>
    <name evidence="3" type="ORF">MAR_018223</name>
</gene>
<dbReference type="Gene3D" id="3.40.50.410">
    <property type="entry name" value="von Willebrand factor, type A domain"/>
    <property type="match status" value="1"/>
</dbReference>
<name>A0ABY7EEG1_MYAAR</name>
<keyword evidence="4" id="KW-1185">Reference proteome</keyword>
<feature type="domain" description="VWFA" evidence="2">
    <location>
        <begin position="269"/>
        <end position="467"/>
    </location>
</feature>
<dbReference type="Gene3D" id="2.30.30.40">
    <property type="entry name" value="SH3 Domains"/>
    <property type="match status" value="1"/>
</dbReference>
<evidence type="ECO:0000313" key="4">
    <source>
        <dbReference type="Proteomes" id="UP001164746"/>
    </source>
</evidence>
<evidence type="ECO:0000259" key="2">
    <source>
        <dbReference type="PROSITE" id="PS50234"/>
    </source>
</evidence>
<dbReference type="SUPFAM" id="SSF53300">
    <property type="entry name" value="vWA-like"/>
    <property type="match status" value="1"/>
</dbReference>
<dbReference type="SUPFAM" id="SSF159034">
    <property type="entry name" value="Mib/herc2 domain-like"/>
    <property type="match status" value="1"/>
</dbReference>
<feature type="compositionally biased region" description="Polar residues" evidence="1">
    <location>
        <begin position="148"/>
        <end position="177"/>
    </location>
</feature>
<dbReference type="Pfam" id="PF00092">
    <property type="entry name" value="VWA"/>
    <property type="match status" value="1"/>
</dbReference>
<reference evidence="3" key="1">
    <citation type="submission" date="2022-11" db="EMBL/GenBank/DDBJ databases">
        <title>Centuries of genome instability and evolution in soft-shell clam transmissible cancer (bioRxiv).</title>
        <authorList>
            <person name="Hart S.F.M."/>
            <person name="Yonemitsu M.A."/>
            <person name="Giersch R.M."/>
            <person name="Beal B.F."/>
            <person name="Arriagada G."/>
            <person name="Davis B.W."/>
            <person name="Ostrander E.A."/>
            <person name="Goff S.P."/>
            <person name="Metzger M.J."/>
        </authorList>
    </citation>
    <scope>NUCLEOTIDE SEQUENCE</scope>
    <source>
        <strain evidence="3">MELC-2E11</strain>
        <tissue evidence="3">Siphon/mantle</tissue>
    </source>
</reference>
<dbReference type="InterPro" id="IPR002035">
    <property type="entry name" value="VWF_A"/>
</dbReference>
<evidence type="ECO:0000313" key="3">
    <source>
        <dbReference type="EMBL" id="WAR08265.1"/>
    </source>
</evidence>
<dbReference type="PROSITE" id="PS50234">
    <property type="entry name" value="VWFA"/>
    <property type="match status" value="1"/>
</dbReference>
<proteinExistence type="predicted"/>
<dbReference type="CDD" id="cd00198">
    <property type="entry name" value="vWFA"/>
    <property type="match status" value="1"/>
</dbReference>
<dbReference type="InterPro" id="IPR036465">
    <property type="entry name" value="vWFA_dom_sf"/>
</dbReference>
<protein>
    <recommendedName>
        <fullName evidence="2">VWFA domain-containing protein</fullName>
    </recommendedName>
</protein>
<evidence type="ECO:0000256" key="1">
    <source>
        <dbReference type="SAM" id="MobiDB-lite"/>
    </source>
</evidence>
<feature type="region of interest" description="Disordered" evidence="1">
    <location>
        <begin position="148"/>
        <end position="182"/>
    </location>
</feature>
<organism evidence="3 4">
    <name type="scientific">Mya arenaria</name>
    <name type="common">Soft-shell clam</name>
    <dbReference type="NCBI Taxonomy" id="6604"/>
    <lineage>
        <taxon>Eukaryota</taxon>
        <taxon>Metazoa</taxon>
        <taxon>Spiralia</taxon>
        <taxon>Lophotrochozoa</taxon>
        <taxon>Mollusca</taxon>
        <taxon>Bivalvia</taxon>
        <taxon>Autobranchia</taxon>
        <taxon>Heteroconchia</taxon>
        <taxon>Euheterodonta</taxon>
        <taxon>Imparidentia</taxon>
        <taxon>Neoheterodontei</taxon>
        <taxon>Myida</taxon>
        <taxon>Myoidea</taxon>
        <taxon>Myidae</taxon>
        <taxon>Mya</taxon>
    </lineage>
</organism>
<dbReference type="EMBL" id="CP111017">
    <property type="protein sequence ID" value="WAR08265.1"/>
    <property type="molecule type" value="Genomic_DNA"/>
</dbReference>